<name>A0A2B5IVQ8_9BACI</name>
<dbReference type="RefSeq" id="WP_098068620.1">
    <property type="nucleotide sequence ID" value="NZ_NUDN01000028.1"/>
</dbReference>
<dbReference type="AlphaFoldDB" id="A0A2B5IVQ8"/>
<dbReference type="Pfam" id="PF00440">
    <property type="entry name" value="TetR_N"/>
    <property type="match status" value="1"/>
</dbReference>
<sequence length="199" mass="22380">MSSPKKTATRDQILMATFECLAEKGTTAITLRDIATKAGITLSLIHYYFPTKEGLLVNATSYVMQKQIEEIQKELSNVQDFSEKLKNLIFVVHHQFKSSEWRKVYFTLLAAAAWSPKIMEEIRVLQNQLIGIIQEYIQTSNVEIIDIEAFSRALLASVNGLALQVMHGASEEQIAPAYAIIEKTFISAFALPKDAMSDY</sequence>
<evidence type="ECO:0000259" key="5">
    <source>
        <dbReference type="PROSITE" id="PS50977"/>
    </source>
</evidence>
<evidence type="ECO:0000256" key="1">
    <source>
        <dbReference type="ARBA" id="ARBA00023015"/>
    </source>
</evidence>
<dbReference type="Gene3D" id="1.10.357.10">
    <property type="entry name" value="Tetracycline Repressor, domain 2"/>
    <property type="match status" value="1"/>
</dbReference>
<dbReference type="SUPFAM" id="SSF48498">
    <property type="entry name" value="Tetracyclin repressor-like, C-terminal domain"/>
    <property type="match status" value="1"/>
</dbReference>
<organism evidence="6 7">
    <name type="scientific">Bacillus wiedmannii</name>
    <dbReference type="NCBI Taxonomy" id="1890302"/>
    <lineage>
        <taxon>Bacteria</taxon>
        <taxon>Bacillati</taxon>
        <taxon>Bacillota</taxon>
        <taxon>Bacilli</taxon>
        <taxon>Bacillales</taxon>
        <taxon>Bacillaceae</taxon>
        <taxon>Bacillus</taxon>
        <taxon>Bacillus cereus group</taxon>
    </lineage>
</organism>
<feature type="DNA-binding region" description="H-T-H motif" evidence="4">
    <location>
        <begin position="30"/>
        <end position="49"/>
    </location>
</feature>
<evidence type="ECO:0000256" key="3">
    <source>
        <dbReference type="ARBA" id="ARBA00023163"/>
    </source>
</evidence>
<evidence type="ECO:0000256" key="2">
    <source>
        <dbReference type="ARBA" id="ARBA00023125"/>
    </source>
</evidence>
<dbReference type="PANTHER" id="PTHR30055">
    <property type="entry name" value="HTH-TYPE TRANSCRIPTIONAL REGULATOR RUTR"/>
    <property type="match status" value="1"/>
</dbReference>
<feature type="domain" description="HTH tetR-type" evidence="5">
    <location>
        <begin position="7"/>
        <end position="67"/>
    </location>
</feature>
<gene>
    <name evidence="6" type="ORF">COL66_12745</name>
</gene>
<dbReference type="PROSITE" id="PS50977">
    <property type="entry name" value="HTH_TETR_2"/>
    <property type="match status" value="1"/>
</dbReference>
<keyword evidence="1" id="KW-0805">Transcription regulation</keyword>
<proteinExistence type="predicted"/>
<comment type="caution">
    <text evidence="6">The sequence shown here is derived from an EMBL/GenBank/DDBJ whole genome shotgun (WGS) entry which is preliminary data.</text>
</comment>
<dbReference type="PRINTS" id="PR00455">
    <property type="entry name" value="HTHTETR"/>
</dbReference>
<keyword evidence="2 4" id="KW-0238">DNA-binding</keyword>
<reference evidence="6 7" key="1">
    <citation type="submission" date="2017-09" db="EMBL/GenBank/DDBJ databases">
        <title>Large-scale bioinformatics analysis of Bacillus genomes uncovers conserved roles of natural products in bacterial physiology.</title>
        <authorList>
            <consortium name="Agbiome Team Llc"/>
            <person name="Bleich R.M."/>
            <person name="Grubbs K.J."/>
            <person name="Santa Maria K.C."/>
            <person name="Allen S.E."/>
            <person name="Farag S."/>
            <person name="Shank E.A."/>
            <person name="Bowers A."/>
        </authorList>
    </citation>
    <scope>NUCLEOTIDE SEQUENCE [LARGE SCALE GENOMIC DNA]</scope>
    <source>
        <strain evidence="6 7">AFS080080</strain>
    </source>
</reference>
<dbReference type="GO" id="GO:0000976">
    <property type="term" value="F:transcription cis-regulatory region binding"/>
    <property type="evidence" value="ECO:0007669"/>
    <property type="project" value="TreeGrafter"/>
</dbReference>
<dbReference type="InterPro" id="IPR050109">
    <property type="entry name" value="HTH-type_TetR-like_transc_reg"/>
</dbReference>
<dbReference type="InterPro" id="IPR009057">
    <property type="entry name" value="Homeodomain-like_sf"/>
</dbReference>
<keyword evidence="3" id="KW-0804">Transcription</keyword>
<dbReference type="SUPFAM" id="SSF46689">
    <property type="entry name" value="Homeodomain-like"/>
    <property type="match status" value="1"/>
</dbReference>
<dbReference type="EMBL" id="NVGE01000013">
    <property type="protein sequence ID" value="PFZ31286.1"/>
    <property type="molecule type" value="Genomic_DNA"/>
</dbReference>
<dbReference type="Proteomes" id="UP000223311">
    <property type="component" value="Unassembled WGS sequence"/>
</dbReference>
<protein>
    <submittedName>
        <fullName evidence="6">TetR family transcriptional regulator</fullName>
    </submittedName>
</protein>
<evidence type="ECO:0000313" key="6">
    <source>
        <dbReference type="EMBL" id="PFZ31286.1"/>
    </source>
</evidence>
<dbReference type="GO" id="GO:0003700">
    <property type="term" value="F:DNA-binding transcription factor activity"/>
    <property type="evidence" value="ECO:0007669"/>
    <property type="project" value="TreeGrafter"/>
</dbReference>
<dbReference type="PANTHER" id="PTHR30055:SF234">
    <property type="entry name" value="HTH-TYPE TRANSCRIPTIONAL REGULATOR BETI"/>
    <property type="match status" value="1"/>
</dbReference>
<dbReference type="InterPro" id="IPR001647">
    <property type="entry name" value="HTH_TetR"/>
</dbReference>
<dbReference type="InterPro" id="IPR036271">
    <property type="entry name" value="Tet_transcr_reg_TetR-rel_C_sf"/>
</dbReference>
<accession>A0A2B5IVQ8</accession>
<evidence type="ECO:0000256" key="4">
    <source>
        <dbReference type="PROSITE-ProRule" id="PRU00335"/>
    </source>
</evidence>
<evidence type="ECO:0000313" key="7">
    <source>
        <dbReference type="Proteomes" id="UP000223311"/>
    </source>
</evidence>